<keyword evidence="6" id="KW-0812">Transmembrane</keyword>
<feature type="domain" description="AMP-dependent synthetase/ligase" evidence="7">
    <location>
        <begin position="105"/>
        <end position="535"/>
    </location>
</feature>
<evidence type="ECO:0000256" key="2">
    <source>
        <dbReference type="ARBA" id="ARBA00022598"/>
    </source>
</evidence>
<keyword evidence="3" id="KW-0547">Nucleotide-binding</keyword>
<protein>
    <recommendedName>
        <fullName evidence="7">AMP-dependent synthetase/ligase domain-containing protein</fullName>
    </recommendedName>
</protein>
<dbReference type="InterPro" id="IPR020845">
    <property type="entry name" value="AMP-binding_CS"/>
</dbReference>
<dbReference type="GO" id="GO:0004467">
    <property type="term" value="F:long-chain fatty acid-CoA ligase activity"/>
    <property type="evidence" value="ECO:0007669"/>
    <property type="project" value="UniProtKB-EC"/>
</dbReference>
<dbReference type="PANTHER" id="PTHR43272">
    <property type="entry name" value="LONG-CHAIN-FATTY-ACID--COA LIGASE"/>
    <property type="match status" value="1"/>
</dbReference>
<dbReference type="SUPFAM" id="SSF56801">
    <property type="entry name" value="Acetyl-CoA synthetase-like"/>
    <property type="match status" value="1"/>
</dbReference>
<proteinExistence type="inferred from homology"/>
<evidence type="ECO:0000256" key="3">
    <source>
        <dbReference type="ARBA" id="ARBA00022741"/>
    </source>
</evidence>
<keyword evidence="9" id="KW-1185">Reference proteome</keyword>
<keyword evidence="2" id="KW-0436">Ligase</keyword>
<feature type="transmembrane region" description="Helical" evidence="6">
    <location>
        <begin position="6"/>
        <end position="30"/>
    </location>
</feature>
<name>A0ABD3RZR6_9STRA</name>
<dbReference type="AlphaFoldDB" id="A0ABD3RZR6"/>
<dbReference type="EMBL" id="JALLPB020000093">
    <property type="protein sequence ID" value="KAL3817734.1"/>
    <property type="molecule type" value="Genomic_DNA"/>
</dbReference>
<reference evidence="8 9" key="1">
    <citation type="submission" date="2024-10" db="EMBL/GenBank/DDBJ databases">
        <title>Updated reference genomes for cyclostephanoid diatoms.</title>
        <authorList>
            <person name="Roberts W.R."/>
            <person name="Alverson A.J."/>
        </authorList>
    </citation>
    <scope>NUCLEOTIDE SEQUENCE [LARGE SCALE GENOMIC DNA]</scope>
    <source>
        <strain evidence="8 9">AJA228-03</strain>
    </source>
</reference>
<dbReference type="Pfam" id="PF00501">
    <property type="entry name" value="AMP-binding"/>
    <property type="match status" value="1"/>
</dbReference>
<keyword evidence="4" id="KW-0067">ATP-binding</keyword>
<dbReference type="PROSITE" id="PS00455">
    <property type="entry name" value="AMP_BINDING"/>
    <property type="match status" value="1"/>
</dbReference>
<accession>A0ABD3RZR6</accession>
<dbReference type="GO" id="GO:0005524">
    <property type="term" value="F:ATP binding"/>
    <property type="evidence" value="ECO:0007669"/>
    <property type="project" value="UniProtKB-KW"/>
</dbReference>
<dbReference type="InterPro" id="IPR000873">
    <property type="entry name" value="AMP-dep_synth/lig_dom"/>
</dbReference>
<dbReference type="Proteomes" id="UP001530377">
    <property type="component" value="Unassembled WGS sequence"/>
</dbReference>
<organism evidence="8 9">
    <name type="scientific">Cyclostephanos tholiformis</name>
    <dbReference type="NCBI Taxonomy" id="382380"/>
    <lineage>
        <taxon>Eukaryota</taxon>
        <taxon>Sar</taxon>
        <taxon>Stramenopiles</taxon>
        <taxon>Ochrophyta</taxon>
        <taxon>Bacillariophyta</taxon>
        <taxon>Coscinodiscophyceae</taxon>
        <taxon>Thalassiosirophycidae</taxon>
        <taxon>Stephanodiscales</taxon>
        <taxon>Stephanodiscaceae</taxon>
        <taxon>Cyclostephanos</taxon>
    </lineage>
</organism>
<evidence type="ECO:0000256" key="1">
    <source>
        <dbReference type="ARBA" id="ARBA00006432"/>
    </source>
</evidence>
<dbReference type="Gene3D" id="3.40.50.12780">
    <property type="entry name" value="N-terminal domain of ligase-like"/>
    <property type="match status" value="1"/>
</dbReference>
<evidence type="ECO:0000256" key="5">
    <source>
        <dbReference type="ARBA" id="ARBA00036813"/>
    </source>
</evidence>
<keyword evidence="6" id="KW-0472">Membrane</keyword>
<sequence length="718" mass="77965">MSLALLPLKIILVSIDLFIALITFQWIGVVKKLLTPTPMRSVPVGNDESHRVNTKNKGNLKNSTVEGVTTLHELAQFACKKYGHRNAMGLREYLGPHSPKVQKFGEVSWRTYDQVKDASLKFGASLRSAGLVASPEKATLDKLTTPCTLAIFENTCPEWMIAALGAYSQSISITTVYATLGTNAVIDSINDGKIRAIVCNKKSVKMLLGKLGDMPTLKVIVYTNNMIAPGEKVDLPAAPKGVTVLSFDDFVNAGDTKAFTIVPPKPDTAAVIMYTSGSTGKPKGVVVTHRNVLASTTIVDGVMTENDSIICYLPLAHIFELVAEISSLSAGACLCYADPKTLTQTGAYPIGALEQYKPTIMVGVPKIWDVIKKGVQAKIGGESKVKQFLVNTAFETRMMARKLGYDTPLFNALVFKKFAKVVGGRLRLAISGGGPLNSDVQDFISTCFGIPMGQGYGLTETCAALTIQDIATDDRAGIAGMPVPCVEVKLVSCPEINDKLGFPYLSTDRKDVKGDAVFGRGEVWVKGANVGLGYYMMPDATKKEFDEDGWFHTGDIGQFASDGSLQIVDRKKNLIKLKGGEYIAVENMEMTYGNSRFVDAVAGGVCCYGDGDMDRPIALVQLNQIVVMNWAKENGIVDDFNAVKNSKELYDAVMKDMEREHKNASLGHNEKLIAIAFISDDPWTPENGCLTAANKLQRRAVVEKHDKIFKETCKKGIF</sequence>
<gene>
    <name evidence="8" type="ORF">ACHAXA_010954</name>
</gene>
<evidence type="ECO:0000313" key="9">
    <source>
        <dbReference type="Proteomes" id="UP001530377"/>
    </source>
</evidence>
<keyword evidence="6" id="KW-1133">Transmembrane helix</keyword>
<evidence type="ECO:0000256" key="4">
    <source>
        <dbReference type="ARBA" id="ARBA00022840"/>
    </source>
</evidence>
<dbReference type="PANTHER" id="PTHR43272:SF83">
    <property type="entry name" value="ACYL-COA SYNTHETASE LONG-CHAIN, ISOFORM J"/>
    <property type="match status" value="1"/>
</dbReference>
<comment type="catalytic activity">
    <reaction evidence="5">
        <text>a long-chain fatty acid + ATP + CoA = a long-chain fatty acyl-CoA + AMP + diphosphate</text>
        <dbReference type="Rhea" id="RHEA:15421"/>
        <dbReference type="ChEBI" id="CHEBI:30616"/>
        <dbReference type="ChEBI" id="CHEBI:33019"/>
        <dbReference type="ChEBI" id="CHEBI:57287"/>
        <dbReference type="ChEBI" id="CHEBI:57560"/>
        <dbReference type="ChEBI" id="CHEBI:83139"/>
        <dbReference type="ChEBI" id="CHEBI:456215"/>
        <dbReference type="EC" id="6.2.1.3"/>
    </reaction>
</comment>
<dbReference type="InterPro" id="IPR042099">
    <property type="entry name" value="ANL_N_sf"/>
</dbReference>
<evidence type="ECO:0000313" key="8">
    <source>
        <dbReference type="EMBL" id="KAL3817734.1"/>
    </source>
</evidence>
<comment type="similarity">
    <text evidence="1">Belongs to the ATP-dependent AMP-binding enzyme family.</text>
</comment>
<evidence type="ECO:0000256" key="6">
    <source>
        <dbReference type="SAM" id="Phobius"/>
    </source>
</evidence>
<evidence type="ECO:0000259" key="7">
    <source>
        <dbReference type="Pfam" id="PF00501"/>
    </source>
</evidence>
<comment type="caution">
    <text evidence="8">The sequence shown here is derived from an EMBL/GenBank/DDBJ whole genome shotgun (WGS) entry which is preliminary data.</text>
</comment>